<dbReference type="EMBL" id="JXAK01000070">
    <property type="protein sequence ID" value="KIL38219.1"/>
    <property type="molecule type" value="Genomic_DNA"/>
</dbReference>
<name>A0ABR5AAY3_9BACL</name>
<feature type="coiled-coil region" evidence="1">
    <location>
        <begin position="44"/>
        <end position="78"/>
    </location>
</feature>
<keyword evidence="3" id="KW-1185">Reference proteome</keyword>
<protein>
    <submittedName>
        <fullName evidence="2">Uncharacterized protein</fullName>
    </submittedName>
</protein>
<proteinExistence type="predicted"/>
<reference evidence="2 3" key="1">
    <citation type="submission" date="2014-12" db="EMBL/GenBank/DDBJ databases">
        <title>Draft genome sequence of Paenibacillus kamchatkensis strain B-2647.</title>
        <authorList>
            <person name="Karlyshev A.V."/>
            <person name="Kudryashova E.B."/>
        </authorList>
    </citation>
    <scope>NUCLEOTIDE SEQUENCE [LARGE SCALE GENOMIC DNA]</scope>
    <source>
        <strain evidence="2 3">VKM B-2647</strain>
    </source>
</reference>
<dbReference type="RefSeq" id="WP_041051618.1">
    <property type="nucleotide sequence ID" value="NZ_JXAK01000070.1"/>
</dbReference>
<gene>
    <name evidence="2" type="ORF">SD70_27725</name>
</gene>
<dbReference type="Proteomes" id="UP000031967">
    <property type="component" value="Unassembled WGS sequence"/>
</dbReference>
<evidence type="ECO:0000313" key="2">
    <source>
        <dbReference type="EMBL" id="KIL38219.1"/>
    </source>
</evidence>
<evidence type="ECO:0000313" key="3">
    <source>
        <dbReference type="Proteomes" id="UP000031967"/>
    </source>
</evidence>
<evidence type="ECO:0000256" key="1">
    <source>
        <dbReference type="SAM" id="Coils"/>
    </source>
</evidence>
<sequence>MINLYGSIAKLQNLQQATSGRGTSLPSTLEDIADFLRHDLTDIIIDLQQQQIESDKRNAEYENEIKMLENQLALNYELNKSIEGDRYASAKVS</sequence>
<keyword evidence="1" id="KW-0175">Coiled coil</keyword>
<organism evidence="2 3">
    <name type="scientific">Gordoniibacillus kamchatkensis</name>
    <dbReference type="NCBI Taxonomy" id="1590651"/>
    <lineage>
        <taxon>Bacteria</taxon>
        <taxon>Bacillati</taxon>
        <taxon>Bacillota</taxon>
        <taxon>Bacilli</taxon>
        <taxon>Bacillales</taxon>
        <taxon>Paenibacillaceae</taxon>
        <taxon>Gordoniibacillus</taxon>
    </lineage>
</organism>
<comment type="caution">
    <text evidence="2">The sequence shown here is derived from an EMBL/GenBank/DDBJ whole genome shotgun (WGS) entry which is preliminary data.</text>
</comment>
<accession>A0ABR5AAY3</accession>